<dbReference type="EMBL" id="KN880745">
    <property type="protein sequence ID" value="KIY62822.1"/>
    <property type="molecule type" value="Genomic_DNA"/>
</dbReference>
<evidence type="ECO:0000256" key="1">
    <source>
        <dbReference type="SAM" id="Phobius"/>
    </source>
</evidence>
<evidence type="ECO:0000313" key="3">
    <source>
        <dbReference type="Proteomes" id="UP000054007"/>
    </source>
</evidence>
<dbReference type="OrthoDB" id="2744793at2759"/>
<dbReference type="AlphaFoldDB" id="A0A0D7AX86"/>
<feature type="transmembrane region" description="Helical" evidence="1">
    <location>
        <begin position="230"/>
        <end position="251"/>
    </location>
</feature>
<dbReference type="Proteomes" id="UP000054007">
    <property type="component" value="Unassembled WGS sequence"/>
</dbReference>
<keyword evidence="1" id="KW-0812">Transmembrane</keyword>
<protein>
    <recommendedName>
        <fullName evidence="4">Family A G protein-coupled receptor-like protein</fullName>
    </recommendedName>
</protein>
<organism evidence="2 3">
    <name type="scientific">Cylindrobasidium torrendii FP15055 ss-10</name>
    <dbReference type="NCBI Taxonomy" id="1314674"/>
    <lineage>
        <taxon>Eukaryota</taxon>
        <taxon>Fungi</taxon>
        <taxon>Dikarya</taxon>
        <taxon>Basidiomycota</taxon>
        <taxon>Agaricomycotina</taxon>
        <taxon>Agaricomycetes</taxon>
        <taxon>Agaricomycetidae</taxon>
        <taxon>Agaricales</taxon>
        <taxon>Marasmiineae</taxon>
        <taxon>Physalacriaceae</taxon>
        <taxon>Cylindrobasidium</taxon>
    </lineage>
</organism>
<evidence type="ECO:0000313" key="2">
    <source>
        <dbReference type="EMBL" id="KIY62822.1"/>
    </source>
</evidence>
<keyword evidence="3" id="KW-1185">Reference proteome</keyword>
<feature type="transmembrane region" description="Helical" evidence="1">
    <location>
        <begin position="151"/>
        <end position="171"/>
    </location>
</feature>
<feature type="transmembrane region" description="Helical" evidence="1">
    <location>
        <begin position="114"/>
        <end position="139"/>
    </location>
</feature>
<gene>
    <name evidence="2" type="ORF">CYLTODRAFT_426627</name>
</gene>
<keyword evidence="1" id="KW-1133">Transmembrane helix</keyword>
<feature type="transmembrane region" description="Helical" evidence="1">
    <location>
        <begin position="191"/>
        <end position="210"/>
    </location>
</feature>
<proteinExistence type="predicted"/>
<feature type="transmembrane region" description="Helical" evidence="1">
    <location>
        <begin position="58"/>
        <end position="77"/>
    </location>
</feature>
<feature type="transmembrane region" description="Helical" evidence="1">
    <location>
        <begin position="263"/>
        <end position="287"/>
    </location>
</feature>
<evidence type="ECO:0008006" key="4">
    <source>
        <dbReference type="Google" id="ProtNLM"/>
    </source>
</evidence>
<name>A0A0D7AX86_9AGAR</name>
<keyword evidence="1" id="KW-0472">Membrane</keyword>
<sequence>MEAPGPPTQALLHDVGKDSLTRTAGLMVGSIFWTLYLVLFCWASILQIKRGLRTLPNALMFGVTLFLFASSTALWILNGRWFFLFQSTFYIDYPTLSFPDRLAMYGQRIVQSGLFVPLTVLWLMNMMVGDAVVIWRAWVLWRGEDARLRRLLYIPMFLLLVTFALSIVAINCKNEKPLLPRTSKVCKWGQAIPWGVSLLTNITTTALVALRTWLQRKSDGQQRRSRTERVLVLLTESGFIFCFVWLLQVIIFFDIPPTSDLRYLWVVAAHMGQQLSGIYPTIIFILVNSHRSISSYPTASSSSSSYDTDPSHELSTMRFEHGKIRAFSPYERTLPLSLSPYAGEFDDMDISRRKSKDREV</sequence>
<feature type="transmembrane region" description="Helical" evidence="1">
    <location>
        <begin position="24"/>
        <end position="46"/>
    </location>
</feature>
<reference evidence="2 3" key="1">
    <citation type="journal article" date="2015" name="Fungal Genet. Biol.">
        <title>Evolution of novel wood decay mechanisms in Agaricales revealed by the genome sequences of Fistulina hepatica and Cylindrobasidium torrendii.</title>
        <authorList>
            <person name="Floudas D."/>
            <person name="Held B.W."/>
            <person name="Riley R."/>
            <person name="Nagy L.G."/>
            <person name="Koehler G."/>
            <person name="Ransdell A.S."/>
            <person name="Younus H."/>
            <person name="Chow J."/>
            <person name="Chiniquy J."/>
            <person name="Lipzen A."/>
            <person name="Tritt A."/>
            <person name="Sun H."/>
            <person name="Haridas S."/>
            <person name="LaButti K."/>
            <person name="Ohm R.A."/>
            <person name="Kues U."/>
            <person name="Blanchette R.A."/>
            <person name="Grigoriev I.V."/>
            <person name="Minto R.E."/>
            <person name="Hibbett D.S."/>
        </authorList>
    </citation>
    <scope>NUCLEOTIDE SEQUENCE [LARGE SCALE GENOMIC DNA]</scope>
    <source>
        <strain evidence="2 3">FP15055 ss-10</strain>
    </source>
</reference>
<accession>A0A0D7AX86</accession>